<feature type="binding site" evidence="13 14">
    <location>
        <position position="268"/>
    </location>
    <ligand>
        <name>[2Fe-2S] cluster</name>
        <dbReference type="ChEBI" id="CHEBI:190135"/>
    </ligand>
</feature>
<dbReference type="SMART" id="SM00876">
    <property type="entry name" value="BATS"/>
    <property type="match status" value="1"/>
</dbReference>
<dbReference type="GO" id="GO:0051539">
    <property type="term" value="F:4 iron, 4 sulfur cluster binding"/>
    <property type="evidence" value="ECO:0007669"/>
    <property type="project" value="UniProtKB-KW"/>
</dbReference>
<sequence>MIERIREKVLSGEEISYGEIRFLIDFPEDDIQPLLNAAYEIKKAFFSSKIDLCSIANVKSGLCSEDCKFCAQSAHYKTESSVYEYIGETKLRDAIEFYKSKGVRRFALVTSGKTLDEETFDRILKDVKLIKDYGLVPDISAGILTKDQLVRLKDAGLNGFHHNLETSRTFFPKICSTHDYDEDVKTVKDAVELGLYVCSGGIFGIGESWEDRVELAYELKSLNVQSVPINFLNPIKGTPLEDRPVMSEIEALKIIAIYRFILPDRQIRVCGGRNRVFNESSKSIILKSGASGIMVGDYLTTTGFPIDSDLKDIKDICNEK</sequence>
<dbReference type="UniPathway" id="UPA00078">
    <property type="reaction ID" value="UER00162"/>
</dbReference>
<evidence type="ECO:0000259" key="15">
    <source>
        <dbReference type="PROSITE" id="PS51918"/>
    </source>
</evidence>
<evidence type="ECO:0000256" key="3">
    <source>
        <dbReference type="ARBA" id="ARBA00012236"/>
    </source>
</evidence>
<dbReference type="InterPro" id="IPR010722">
    <property type="entry name" value="BATS_dom"/>
</dbReference>
<keyword evidence="11 13" id="KW-0411">Iron-sulfur</keyword>
<comment type="function">
    <text evidence="13">Catalyzes the conversion of dethiobiotin (DTB) to biotin by the insertion of a sulfur atom into dethiobiotin via a radical-based mechanism.</text>
</comment>
<dbReference type="PROSITE" id="PS51918">
    <property type="entry name" value="RADICAL_SAM"/>
    <property type="match status" value="1"/>
</dbReference>
<keyword evidence="10 13" id="KW-0408">Iron</keyword>
<keyword evidence="6 13" id="KW-0949">S-adenosyl-L-methionine</keyword>
<dbReference type="Gene3D" id="3.20.20.70">
    <property type="entry name" value="Aldolase class I"/>
    <property type="match status" value="1"/>
</dbReference>
<evidence type="ECO:0000256" key="13">
    <source>
        <dbReference type="HAMAP-Rule" id="MF_01694"/>
    </source>
</evidence>
<evidence type="ECO:0000256" key="2">
    <source>
        <dbReference type="ARBA" id="ARBA00010765"/>
    </source>
</evidence>
<feature type="binding site" evidence="13 14">
    <location>
        <position position="63"/>
    </location>
    <ligand>
        <name>[4Fe-4S] cluster</name>
        <dbReference type="ChEBI" id="CHEBI:49883"/>
        <note>4Fe-4S-S-AdoMet</note>
    </ligand>
</feature>
<evidence type="ECO:0000256" key="11">
    <source>
        <dbReference type="ARBA" id="ARBA00023014"/>
    </source>
</evidence>
<dbReference type="InterPro" id="IPR007197">
    <property type="entry name" value="rSAM"/>
</dbReference>
<dbReference type="SUPFAM" id="SSF102114">
    <property type="entry name" value="Radical SAM enzymes"/>
    <property type="match status" value="1"/>
</dbReference>
<feature type="binding site" evidence="13 14">
    <location>
        <position position="198"/>
    </location>
    <ligand>
        <name>[2Fe-2S] cluster</name>
        <dbReference type="ChEBI" id="CHEBI:190135"/>
    </ligand>
</feature>
<comment type="cofactor">
    <cofactor evidence="13 14">
        <name>[4Fe-4S] cluster</name>
        <dbReference type="ChEBI" id="CHEBI:49883"/>
    </cofactor>
    <text evidence="13 14">Binds 1 [4Fe-4S] cluster. The cluster is coordinated with 3 cysteines and an exchangeable S-adenosyl-L-methionine.</text>
</comment>
<feature type="binding site" evidence="13 14">
    <location>
        <position position="70"/>
    </location>
    <ligand>
        <name>[4Fe-4S] cluster</name>
        <dbReference type="ChEBI" id="CHEBI:49883"/>
        <note>4Fe-4S-S-AdoMet</note>
    </ligand>
</feature>
<dbReference type="PIRSF" id="PIRSF001619">
    <property type="entry name" value="Biotin_synth"/>
    <property type="match status" value="1"/>
</dbReference>
<keyword evidence="9 13" id="KW-0093">Biotin biosynthesis</keyword>
<dbReference type="GO" id="GO:0004076">
    <property type="term" value="F:biotin synthase activity"/>
    <property type="evidence" value="ECO:0007669"/>
    <property type="project" value="UniProtKB-UniRule"/>
</dbReference>
<evidence type="ECO:0000256" key="10">
    <source>
        <dbReference type="ARBA" id="ARBA00023004"/>
    </source>
</evidence>
<comment type="pathway">
    <text evidence="1 13">Cofactor biosynthesis; biotin biosynthesis; biotin from 7,8-diaminononanoate: step 2/2.</text>
</comment>
<dbReference type="GO" id="GO:0009102">
    <property type="term" value="P:biotin biosynthetic process"/>
    <property type="evidence" value="ECO:0007669"/>
    <property type="project" value="UniProtKB-UniRule"/>
</dbReference>
<dbReference type="Pfam" id="PF04055">
    <property type="entry name" value="Radical_SAM"/>
    <property type="match status" value="1"/>
</dbReference>
<dbReference type="InterPro" id="IPR002684">
    <property type="entry name" value="Biotin_synth/BioAB"/>
</dbReference>
<evidence type="ECO:0000256" key="7">
    <source>
        <dbReference type="ARBA" id="ARBA00022714"/>
    </source>
</evidence>
<evidence type="ECO:0000256" key="1">
    <source>
        <dbReference type="ARBA" id="ARBA00004942"/>
    </source>
</evidence>
<dbReference type="PANTHER" id="PTHR22976">
    <property type="entry name" value="BIOTIN SYNTHASE"/>
    <property type="match status" value="1"/>
</dbReference>
<comment type="catalytic activity">
    <reaction evidence="12 13">
        <text>(4R,5S)-dethiobiotin + (sulfur carrier)-SH + 2 reduced [2Fe-2S]-[ferredoxin] + 2 S-adenosyl-L-methionine = (sulfur carrier)-H + biotin + 2 5'-deoxyadenosine + 2 L-methionine + 2 oxidized [2Fe-2S]-[ferredoxin]</text>
        <dbReference type="Rhea" id="RHEA:22060"/>
        <dbReference type="Rhea" id="RHEA-COMP:10000"/>
        <dbReference type="Rhea" id="RHEA-COMP:10001"/>
        <dbReference type="Rhea" id="RHEA-COMP:14737"/>
        <dbReference type="Rhea" id="RHEA-COMP:14739"/>
        <dbReference type="ChEBI" id="CHEBI:17319"/>
        <dbReference type="ChEBI" id="CHEBI:29917"/>
        <dbReference type="ChEBI" id="CHEBI:33737"/>
        <dbReference type="ChEBI" id="CHEBI:33738"/>
        <dbReference type="ChEBI" id="CHEBI:57586"/>
        <dbReference type="ChEBI" id="CHEBI:57844"/>
        <dbReference type="ChEBI" id="CHEBI:59789"/>
        <dbReference type="ChEBI" id="CHEBI:64428"/>
        <dbReference type="ChEBI" id="CHEBI:149473"/>
        <dbReference type="EC" id="2.8.1.6"/>
    </reaction>
</comment>
<dbReference type="SMART" id="SM00729">
    <property type="entry name" value="Elp3"/>
    <property type="match status" value="1"/>
</dbReference>
<keyword evidence="8 13" id="KW-0479">Metal-binding</keyword>
<protein>
    <recommendedName>
        <fullName evidence="3 13">Biotin synthase</fullName>
        <ecNumber evidence="3 13">2.8.1.6</ecNumber>
    </recommendedName>
</protein>
<feature type="domain" description="Radical SAM core" evidence="15">
    <location>
        <begin position="45"/>
        <end position="273"/>
    </location>
</feature>
<dbReference type="InterPro" id="IPR024177">
    <property type="entry name" value="Biotin_synthase"/>
</dbReference>
<comment type="caution">
    <text evidence="13">Lacks conserved residue(s) required for the propagation of feature annotation.</text>
</comment>
<dbReference type="Pfam" id="PF06968">
    <property type="entry name" value="BATS"/>
    <property type="match status" value="1"/>
</dbReference>
<accession>A0A2J6WRE1</accession>
<dbReference type="CDD" id="cd01335">
    <property type="entry name" value="Radical_SAM"/>
    <property type="match status" value="1"/>
</dbReference>
<dbReference type="InterPro" id="IPR058240">
    <property type="entry name" value="rSAM_sf"/>
</dbReference>
<evidence type="ECO:0000256" key="14">
    <source>
        <dbReference type="PIRSR" id="PIRSR001619-1"/>
    </source>
</evidence>
<evidence type="ECO:0000313" key="17">
    <source>
        <dbReference type="Proteomes" id="UP000242881"/>
    </source>
</evidence>
<dbReference type="PANTHER" id="PTHR22976:SF2">
    <property type="entry name" value="BIOTIN SYNTHASE, MITOCHONDRIAL"/>
    <property type="match status" value="1"/>
</dbReference>
<dbReference type="InterPro" id="IPR013785">
    <property type="entry name" value="Aldolase_TIM"/>
</dbReference>
<proteinExistence type="inferred from homology"/>
<comment type="cofactor">
    <cofactor evidence="14">
        <name>[2Fe-2S] cluster</name>
        <dbReference type="ChEBI" id="CHEBI:190135"/>
    </cofactor>
    <text evidence="14">Binds 1 [2Fe-2S] cluster. The cluster is coordinated with 3 cysteines and 1 arginine.</text>
</comment>
<dbReference type="NCBIfam" id="TIGR00433">
    <property type="entry name" value="bioB"/>
    <property type="match status" value="1"/>
</dbReference>
<dbReference type="InterPro" id="IPR006638">
    <property type="entry name" value="Elp3/MiaA/NifB-like_rSAM"/>
</dbReference>
<dbReference type="AlphaFoldDB" id="A0A2J6WRE1"/>
<reference evidence="16 17" key="1">
    <citation type="submission" date="2018-01" db="EMBL/GenBank/DDBJ databases">
        <title>Metagenomic assembled genomes from two thermal pools in the Uzon Caldera, Kamchatka, Russia.</title>
        <authorList>
            <person name="Wilkins L."/>
            <person name="Ettinger C."/>
        </authorList>
    </citation>
    <scope>NUCLEOTIDE SEQUENCE [LARGE SCALE GENOMIC DNA]</scope>
    <source>
        <strain evidence="16">ZAV-05</strain>
    </source>
</reference>
<dbReference type="EC" id="2.8.1.6" evidence="3 13"/>
<dbReference type="Proteomes" id="UP000242881">
    <property type="component" value="Unassembled WGS sequence"/>
</dbReference>
<evidence type="ECO:0000256" key="4">
    <source>
        <dbReference type="ARBA" id="ARBA00022485"/>
    </source>
</evidence>
<comment type="similarity">
    <text evidence="2 13">Belongs to the radical SAM superfamily. Biotin synthase family.</text>
</comment>
<evidence type="ECO:0000256" key="9">
    <source>
        <dbReference type="ARBA" id="ARBA00022756"/>
    </source>
</evidence>
<dbReference type="SFLD" id="SFLDG01278">
    <property type="entry name" value="biotin_synthase_like"/>
    <property type="match status" value="1"/>
</dbReference>
<evidence type="ECO:0000313" key="16">
    <source>
        <dbReference type="EMBL" id="PMP72954.1"/>
    </source>
</evidence>
<dbReference type="EMBL" id="PNIN01000008">
    <property type="protein sequence ID" value="PMP72954.1"/>
    <property type="molecule type" value="Genomic_DNA"/>
</dbReference>
<evidence type="ECO:0000256" key="12">
    <source>
        <dbReference type="ARBA" id="ARBA00051157"/>
    </source>
</evidence>
<dbReference type="RefSeq" id="WP_424606367.1">
    <property type="nucleotide sequence ID" value="NZ_JBNAVA010000019.1"/>
</dbReference>
<comment type="caution">
    <text evidence="16">The sequence shown here is derived from an EMBL/GenBank/DDBJ whole genome shotgun (WGS) entry which is preliminary data.</text>
</comment>
<evidence type="ECO:0000256" key="8">
    <source>
        <dbReference type="ARBA" id="ARBA00022723"/>
    </source>
</evidence>
<dbReference type="SFLD" id="SFLDG01060">
    <property type="entry name" value="BATS_domain_containing"/>
    <property type="match status" value="1"/>
</dbReference>
<keyword evidence="4 13" id="KW-0004">4Fe-4S</keyword>
<comment type="cofactor">
    <cofactor evidence="13">
        <name>[2Fe-2S] cluster</name>
        <dbReference type="ChEBI" id="CHEBI:190135"/>
    </cofactor>
    <text evidence="13">Binds 1 [2Fe-2S] cluster. The cluster is coordinated with 3 cysteines and 1 arginine.</text>
</comment>
<keyword evidence="7 13" id="KW-0001">2Fe-2S</keyword>
<dbReference type="SFLD" id="SFLDS00029">
    <property type="entry name" value="Radical_SAM"/>
    <property type="match status" value="1"/>
</dbReference>
<dbReference type="HAMAP" id="MF_01694">
    <property type="entry name" value="BioB"/>
    <property type="match status" value="1"/>
</dbReference>
<keyword evidence="5 13" id="KW-0808">Transferase</keyword>
<dbReference type="GO" id="GO:0051537">
    <property type="term" value="F:2 iron, 2 sulfur cluster binding"/>
    <property type="evidence" value="ECO:0007669"/>
    <property type="project" value="UniProtKB-KW"/>
</dbReference>
<dbReference type="GO" id="GO:0005506">
    <property type="term" value="F:iron ion binding"/>
    <property type="evidence" value="ECO:0007669"/>
    <property type="project" value="UniProtKB-UniRule"/>
</dbReference>
<gene>
    <name evidence="13 16" type="primary">bioB</name>
    <name evidence="16" type="ORF">C0187_00520</name>
</gene>
<evidence type="ECO:0000256" key="5">
    <source>
        <dbReference type="ARBA" id="ARBA00022679"/>
    </source>
</evidence>
<organism evidence="16 17">
    <name type="scientific">Calditerrivibrio nitroreducens</name>
    <dbReference type="NCBI Taxonomy" id="477976"/>
    <lineage>
        <taxon>Bacteria</taxon>
        <taxon>Pseudomonadati</taxon>
        <taxon>Deferribacterota</taxon>
        <taxon>Deferribacteres</taxon>
        <taxon>Deferribacterales</taxon>
        <taxon>Calditerrivibrionaceae</taxon>
    </lineage>
</organism>
<evidence type="ECO:0000256" key="6">
    <source>
        <dbReference type="ARBA" id="ARBA00022691"/>
    </source>
</evidence>
<comment type="subunit">
    <text evidence="13">Homodimer.</text>
</comment>
<name>A0A2J6WRE1_9BACT</name>
<feature type="binding site" evidence="13 14">
    <location>
        <position position="67"/>
    </location>
    <ligand>
        <name>[4Fe-4S] cluster</name>
        <dbReference type="ChEBI" id="CHEBI:49883"/>
        <note>4Fe-4S-S-AdoMet</note>
    </ligand>
</feature>